<reference evidence="3 4" key="1">
    <citation type="submission" date="2019-06" db="EMBL/GenBank/DDBJ databases">
        <title>Rhodococcus spaelei sp. nov., isolated from a cave.</title>
        <authorList>
            <person name="Lee S.D."/>
        </authorList>
    </citation>
    <scope>NUCLEOTIDE SEQUENCE [LARGE SCALE GENOMIC DNA]</scope>
    <source>
        <strain evidence="3 4">C9-5</strain>
    </source>
</reference>
<dbReference type="Pfam" id="PF03795">
    <property type="entry name" value="YCII"/>
    <property type="match status" value="1"/>
</dbReference>
<dbReference type="EMBL" id="VIGH01000013">
    <property type="protein sequence ID" value="TQF65346.1"/>
    <property type="molecule type" value="Genomic_DNA"/>
</dbReference>
<feature type="domain" description="YCII-related" evidence="2">
    <location>
        <begin position="12"/>
        <end position="86"/>
    </location>
</feature>
<comment type="similarity">
    <text evidence="1">Belongs to the YciI family.</text>
</comment>
<dbReference type="PANTHER" id="PTHR37828">
    <property type="entry name" value="GSR2449 PROTEIN"/>
    <property type="match status" value="1"/>
</dbReference>
<protein>
    <recommendedName>
        <fullName evidence="2">YCII-related domain-containing protein</fullName>
    </recommendedName>
</protein>
<accession>A0A541AZ52</accession>
<gene>
    <name evidence="3" type="ORF">FK531_21830</name>
</gene>
<dbReference type="AlphaFoldDB" id="A0A541AZ52"/>
<dbReference type="Gene3D" id="3.30.70.1060">
    <property type="entry name" value="Dimeric alpha+beta barrel"/>
    <property type="match status" value="1"/>
</dbReference>
<dbReference type="OrthoDB" id="8968203at2"/>
<evidence type="ECO:0000259" key="2">
    <source>
        <dbReference type="Pfam" id="PF03795"/>
    </source>
</evidence>
<dbReference type="InterPro" id="IPR005545">
    <property type="entry name" value="YCII"/>
</dbReference>
<dbReference type="RefSeq" id="WP_142103278.1">
    <property type="nucleotide sequence ID" value="NZ_VIGH01000013.1"/>
</dbReference>
<comment type="caution">
    <text evidence="3">The sequence shown here is derived from an EMBL/GenBank/DDBJ whole genome shotgun (WGS) entry which is preliminary data.</text>
</comment>
<keyword evidence="4" id="KW-1185">Reference proteome</keyword>
<proteinExistence type="inferred from homology"/>
<dbReference type="PANTHER" id="PTHR37828:SF1">
    <property type="entry name" value="YCII-RELATED DOMAIN-CONTAINING PROTEIN"/>
    <property type="match status" value="1"/>
</dbReference>
<organism evidence="3 4">
    <name type="scientific">Rhodococcus spelaei</name>
    <dbReference type="NCBI Taxonomy" id="2546320"/>
    <lineage>
        <taxon>Bacteria</taxon>
        <taxon>Bacillati</taxon>
        <taxon>Actinomycetota</taxon>
        <taxon>Actinomycetes</taxon>
        <taxon>Mycobacteriales</taxon>
        <taxon>Nocardiaceae</taxon>
        <taxon>Rhodococcus</taxon>
    </lineage>
</organism>
<evidence type="ECO:0000313" key="4">
    <source>
        <dbReference type="Proteomes" id="UP000316256"/>
    </source>
</evidence>
<dbReference type="SUPFAM" id="SSF54909">
    <property type="entry name" value="Dimeric alpha+beta barrel"/>
    <property type="match status" value="1"/>
</dbReference>
<dbReference type="InterPro" id="IPR011008">
    <property type="entry name" value="Dimeric_a/b-barrel"/>
</dbReference>
<sequence length="94" mass="10038">MPVIAVEYFYTTATAAARDEVRPDHREWLAGLVERGVVLSSGPYTDGSGALILVSAADVDAARSLFEADPFAKAGLVDSARFTEWTPVMGTFVS</sequence>
<name>A0A541AZ52_9NOCA</name>
<dbReference type="Proteomes" id="UP000316256">
    <property type="component" value="Unassembled WGS sequence"/>
</dbReference>
<evidence type="ECO:0000313" key="3">
    <source>
        <dbReference type="EMBL" id="TQF65346.1"/>
    </source>
</evidence>
<evidence type="ECO:0000256" key="1">
    <source>
        <dbReference type="ARBA" id="ARBA00007689"/>
    </source>
</evidence>